<feature type="domain" description="SnoaL-like" evidence="2">
    <location>
        <begin position="38"/>
        <end position="135"/>
    </location>
</feature>
<feature type="signal peptide" evidence="1">
    <location>
        <begin position="1"/>
        <end position="27"/>
    </location>
</feature>
<dbReference type="Proteomes" id="UP000007127">
    <property type="component" value="Chromosome"/>
</dbReference>
<evidence type="ECO:0000313" key="3">
    <source>
        <dbReference type="EMBL" id="AJD51421.1"/>
    </source>
</evidence>
<name>A0AB72UB07_9PROT</name>
<keyword evidence="1" id="KW-0732">Signal</keyword>
<dbReference type="SUPFAM" id="SSF54427">
    <property type="entry name" value="NTF2-like"/>
    <property type="match status" value="1"/>
</dbReference>
<dbReference type="InterPro" id="IPR037401">
    <property type="entry name" value="SnoaL-like"/>
</dbReference>
<dbReference type="RefSeq" id="WP_007090855.1">
    <property type="nucleotide sequence ID" value="NZ_CP004388.1"/>
</dbReference>
<dbReference type="GeneID" id="31926986"/>
<dbReference type="InterPro" id="IPR032710">
    <property type="entry name" value="NTF2-like_dom_sf"/>
</dbReference>
<dbReference type="KEGG" id="txi:TH3_06505"/>
<evidence type="ECO:0000259" key="2">
    <source>
        <dbReference type="Pfam" id="PF12680"/>
    </source>
</evidence>
<organism evidence="3 4">
    <name type="scientific">Thalassospira xiamenensis M-5 = DSM 17429</name>
    <dbReference type="NCBI Taxonomy" id="1123366"/>
    <lineage>
        <taxon>Bacteria</taxon>
        <taxon>Pseudomonadati</taxon>
        <taxon>Pseudomonadota</taxon>
        <taxon>Alphaproteobacteria</taxon>
        <taxon>Rhodospirillales</taxon>
        <taxon>Thalassospiraceae</taxon>
        <taxon>Thalassospira</taxon>
    </lineage>
</organism>
<dbReference type="EMBL" id="CP004388">
    <property type="protein sequence ID" value="AJD51421.1"/>
    <property type="molecule type" value="Genomic_DNA"/>
</dbReference>
<feature type="chain" id="PRO_5044495052" description="SnoaL-like domain-containing protein" evidence="1">
    <location>
        <begin position="28"/>
        <end position="153"/>
    </location>
</feature>
<protein>
    <recommendedName>
        <fullName evidence="2">SnoaL-like domain-containing protein</fullName>
    </recommendedName>
</protein>
<accession>A0AB72UB07</accession>
<dbReference type="AlphaFoldDB" id="A0AB72UB07"/>
<gene>
    <name evidence="3" type="ORF">TH3_06505</name>
</gene>
<dbReference type="Gene3D" id="3.10.450.50">
    <property type="match status" value="1"/>
</dbReference>
<reference evidence="3 4" key="1">
    <citation type="journal article" date="2012" name="J. Bacteriol.">
        <title>Genome sequence of Thalassospira xiamenensis type strain M-5.</title>
        <authorList>
            <person name="Lai Q."/>
            <person name="Shao Z."/>
        </authorList>
    </citation>
    <scope>NUCLEOTIDE SEQUENCE [LARGE SCALE GENOMIC DNA]</scope>
    <source>
        <strain evidence="3 4">M-5</strain>
    </source>
</reference>
<sequence length="153" mass="16675">MSRTKTILAASLVATLVAISFALPAHAGEVEDRNTANVVAFYDMVFNQRDVDGAITKYIGDEYIQHNPFVADGIDGFRDGITGWLNSDASIHAEIVRTVAEGNMVVTHVRSLSAEGESAVMDIFRLDDAGKIIEHWDVAQPVPAEQAHDNTMF</sequence>
<dbReference type="Pfam" id="PF12680">
    <property type="entry name" value="SnoaL_2"/>
    <property type="match status" value="1"/>
</dbReference>
<evidence type="ECO:0000313" key="4">
    <source>
        <dbReference type="Proteomes" id="UP000007127"/>
    </source>
</evidence>
<evidence type="ECO:0000256" key="1">
    <source>
        <dbReference type="SAM" id="SignalP"/>
    </source>
</evidence>
<proteinExistence type="predicted"/>